<protein>
    <submittedName>
        <fullName evidence="1">Uncharacterized protein</fullName>
    </submittedName>
</protein>
<sequence>MWPIAASNAALSESIMVRKLQWSELRHHSTVAARLLRADYAYPGATGRIEFRGRAIAVDSPLALLHLAEIDDQEAQPACVHLIGDLGLEKTKSKGCPLIPDP</sequence>
<name>A0A7W9YGY8_9ACTN</name>
<gene>
    <name evidence="1" type="ORF">HNR23_001810</name>
</gene>
<keyword evidence="2" id="KW-1185">Reference proteome</keyword>
<comment type="caution">
    <text evidence="1">The sequence shown here is derived from an EMBL/GenBank/DDBJ whole genome shotgun (WGS) entry which is preliminary data.</text>
</comment>
<evidence type="ECO:0000313" key="2">
    <source>
        <dbReference type="Proteomes" id="UP000546642"/>
    </source>
</evidence>
<reference evidence="1 2" key="1">
    <citation type="submission" date="2020-08" db="EMBL/GenBank/DDBJ databases">
        <title>Sequencing the genomes of 1000 actinobacteria strains.</title>
        <authorList>
            <person name="Klenk H.-P."/>
        </authorList>
    </citation>
    <scope>NUCLEOTIDE SEQUENCE [LARGE SCALE GENOMIC DNA]</scope>
    <source>
        <strain evidence="1 2">DSM 46659</strain>
    </source>
</reference>
<dbReference type="RefSeq" id="WP_184074973.1">
    <property type="nucleotide sequence ID" value="NZ_JACHDS010000001.1"/>
</dbReference>
<dbReference type="AlphaFoldDB" id="A0A7W9YGY8"/>
<dbReference type="Proteomes" id="UP000546642">
    <property type="component" value="Unassembled WGS sequence"/>
</dbReference>
<accession>A0A7W9YGY8</accession>
<proteinExistence type="predicted"/>
<dbReference type="EMBL" id="JACHDS010000001">
    <property type="protein sequence ID" value="MBB6171750.1"/>
    <property type="molecule type" value="Genomic_DNA"/>
</dbReference>
<organism evidence="1 2">
    <name type="scientific">Nocardiopsis mwathae</name>
    <dbReference type="NCBI Taxonomy" id="1472723"/>
    <lineage>
        <taxon>Bacteria</taxon>
        <taxon>Bacillati</taxon>
        <taxon>Actinomycetota</taxon>
        <taxon>Actinomycetes</taxon>
        <taxon>Streptosporangiales</taxon>
        <taxon>Nocardiopsidaceae</taxon>
        <taxon>Nocardiopsis</taxon>
    </lineage>
</organism>
<evidence type="ECO:0000313" key="1">
    <source>
        <dbReference type="EMBL" id="MBB6171750.1"/>
    </source>
</evidence>